<organism evidence="2 3">
    <name type="scientific">Derxia gummosa DSM 723</name>
    <dbReference type="NCBI Taxonomy" id="1121388"/>
    <lineage>
        <taxon>Bacteria</taxon>
        <taxon>Pseudomonadati</taxon>
        <taxon>Pseudomonadota</taxon>
        <taxon>Betaproteobacteria</taxon>
        <taxon>Burkholderiales</taxon>
        <taxon>Alcaligenaceae</taxon>
        <taxon>Derxia</taxon>
    </lineage>
</organism>
<keyword evidence="1" id="KW-0732">Signal</keyword>
<accession>A0A8B6X8R0</accession>
<dbReference type="AlphaFoldDB" id="A0A8B6X8R0"/>
<sequence>MKTVATLVLGLLMTACSHAVPSGALPIGCGFAVEPPMAVVTLTNHGDRDLWLLRWNTPFERQPWFGRWLDVERDGRALDWRGPMVKRGDPAPADYLRLAPGESRSARADLSLVYALDQPGRYRAVPRLNLLDWGQGDLPWPRTRADFVATPLPCAAVDFDWR</sequence>
<dbReference type="Gene3D" id="2.60.40.2970">
    <property type="match status" value="1"/>
</dbReference>
<proteinExistence type="predicted"/>
<evidence type="ECO:0000256" key="1">
    <source>
        <dbReference type="SAM" id="SignalP"/>
    </source>
</evidence>
<reference evidence="3" key="1">
    <citation type="submission" date="2025-08" db="UniProtKB">
        <authorList>
            <consortium name="RefSeq"/>
        </authorList>
    </citation>
    <scope>IDENTIFICATION</scope>
</reference>
<dbReference type="PROSITE" id="PS51257">
    <property type="entry name" value="PROKAR_LIPOPROTEIN"/>
    <property type="match status" value="1"/>
</dbReference>
<dbReference type="RefSeq" id="WP_051377899.1">
    <property type="nucleotide sequence ID" value="NZ_AXWS01000007.1"/>
</dbReference>
<feature type="chain" id="PRO_5034411875" evidence="1">
    <location>
        <begin position="20"/>
        <end position="162"/>
    </location>
</feature>
<feature type="signal peptide" evidence="1">
    <location>
        <begin position="1"/>
        <end position="19"/>
    </location>
</feature>
<dbReference type="Proteomes" id="UP000675920">
    <property type="component" value="Unplaced"/>
</dbReference>
<name>A0A8B6X8R0_9BURK</name>
<dbReference type="OrthoDB" id="8896796at2"/>
<evidence type="ECO:0000313" key="3">
    <source>
        <dbReference type="RefSeq" id="WP_051377899.1"/>
    </source>
</evidence>
<evidence type="ECO:0000313" key="2">
    <source>
        <dbReference type="Proteomes" id="UP000675920"/>
    </source>
</evidence>
<protein>
    <submittedName>
        <fullName evidence="3">Uncharacterized protein</fullName>
    </submittedName>
</protein>
<keyword evidence="2" id="KW-1185">Reference proteome</keyword>